<feature type="region of interest" description="Disordered" evidence="8">
    <location>
        <begin position="245"/>
        <end position="277"/>
    </location>
</feature>
<keyword evidence="4" id="KW-0496">Mitochondrion</keyword>
<feature type="region of interest" description="Disordered" evidence="8">
    <location>
        <begin position="36"/>
        <end position="58"/>
    </location>
</feature>
<evidence type="ECO:0000256" key="2">
    <source>
        <dbReference type="ARBA" id="ARBA00009864"/>
    </source>
</evidence>
<dbReference type="PANTHER" id="PTHR37799">
    <property type="entry name" value="37S RIBOSOMAL PROTEIN S25, MITOCHONDRIAL"/>
    <property type="match status" value="1"/>
</dbReference>
<comment type="similarity">
    <text evidence="2">Belongs to the mitochondrion-specific ribosomal protein mS23 family.</text>
</comment>
<comment type="subcellular location">
    <subcellularLocation>
        <location evidence="1">Mitochondrion</location>
    </subcellularLocation>
</comment>
<dbReference type="InterPro" id="IPR016939">
    <property type="entry name" value="Ribosomal_mS23_fun"/>
</dbReference>
<reference evidence="9 10" key="1">
    <citation type="submission" date="2016-03" db="EMBL/GenBank/DDBJ databases">
        <authorList>
            <person name="Ploux O."/>
        </authorList>
    </citation>
    <scope>NUCLEOTIDE SEQUENCE [LARGE SCALE GENOMIC DNA]</scope>
    <source>
        <strain evidence="9 10">URUG2</strain>
    </source>
</reference>
<protein>
    <recommendedName>
        <fullName evidence="6">Small ribosomal subunit protein mS23</fullName>
    </recommendedName>
    <alternativeName>
        <fullName evidence="7">37S ribosomal protein S25, mitochondrial</fullName>
    </alternativeName>
</protein>
<feature type="compositionally biased region" description="Basic residues" evidence="8">
    <location>
        <begin position="45"/>
        <end position="58"/>
    </location>
</feature>
<dbReference type="EMBL" id="FJUY01000022">
    <property type="protein sequence ID" value="CZT24656.1"/>
    <property type="molecule type" value="Genomic_DNA"/>
</dbReference>
<dbReference type="AlphaFoldDB" id="A0A2D3V5L1"/>
<sequence>MGRHSFAAQNINKTSQYLLAAKRLLNPPPAFTPLATFPPSTRLVRPPKQRSAKPGSRRTSRLFAPLKIAYEEDRLRWEYFNDHPWELARPRIILESDGKDHQRWDWSLPLDFGLLRPAVRDGEEKAWDRVMARQGGRPINGEAVIQRQQYLMHKQSLSEAAAYDRARKELYRFRHAREIEQRVAREEALSTGAYFGPGPLQTGMHVEDQMYEQWKAWAQNEIQAQKALAGSAYTGAEEEVGLDAEGGEESAALEEVAGSVPGSRGGVTARGGAAVHA</sequence>
<dbReference type="RefSeq" id="XP_023631380.1">
    <property type="nucleotide sequence ID" value="XM_023775612.1"/>
</dbReference>
<dbReference type="GO" id="GO:0005763">
    <property type="term" value="C:mitochondrial small ribosomal subunit"/>
    <property type="evidence" value="ECO:0007669"/>
    <property type="project" value="InterPro"/>
</dbReference>
<dbReference type="Pfam" id="PF13741">
    <property type="entry name" value="MRP-S25"/>
    <property type="match status" value="2"/>
</dbReference>
<keyword evidence="10" id="KW-1185">Reference proteome</keyword>
<organism evidence="9 10">
    <name type="scientific">Ramularia collo-cygni</name>
    <dbReference type="NCBI Taxonomy" id="112498"/>
    <lineage>
        <taxon>Eukaryota</taxon>
        <taxon>Fungi</taxon>
        <taxon>Dikarya</taxon>
        <taxon>Ascomycota</taxon>
        <taxon>Pezizomycotina</taxon>
        <taxon>Dothideomycetes</taxon>
        <taxon>Dothideomycetidae</taxon>
        <taxon>Mycosphaerellales</taxon>
        <taxon>Mycosphaerellaceae</taxon>
        <taxon>Ramularia</taxon>
    </lineage>
</organism>
<evidence type="ECO:0000256" key="5">
    <source>
        <dbReference type="ARBA" id="ARBA00023274"/>
    </source>
</evidence>
<dbReference type="Proteomes" id="UP000225277">
    <property type="component" value="Unassembled WGS sequence"/>
</dbReference>
<evidence type="ECO:0000256" key="8">
    <source>
        <dbReference type="SAM" id="MobiDB-lite"/>
    </source>
</evidence>
<feature type="compositionally biased region" description="Low complexity" evidence="8">
    <location>
        <begin position="253"/>
        <end position="262"/>
    </location>
</feature>
<keyword evidence="5" id="KW-0687">Ribonucleoprotein</keyword>
<evidence type="ECO:0000256" key="4">
    <source>
        <dbReference type="ARBA" id="ARBA00023128"/>
    </source>
</evidence>
<accession>A0A2D3V5L1</accession>
<dbReference type="PANTHER" id="PTHR37799:SF1">
    <property type="entry name" value="SMALL RIBOSOMAL SUBUNIT PROTEIN MS23"/>
    <property type="match status" value="1"/>
</dbReference>
<dbReference type="GeneID" id="35605427"/>
<proteinExistence type="inferred from homology"/>
<evidence type="ECO:0000256" key="3">
    <source>
        <dbReference type="ARBA" id="ARBA00022980"/>
    </source>
</evidence>
<evidence type="ECO:0000313" key="9">
    <source>
        <dbReference type="EMBL" id="CZT24656.1"/>
    </source>
</evidence>
<dbReference type="STRING" id="112498.A0A2D3V5L1"/>
<evidence type="ECO:0000256" key="6">
    <source>
        <dbReference type="ARBA" id="ARBA00035137"/>
    </source>
</evidence>
<gene>
    <name evidence="9" type="ORF">RCC_10382</name>
</gene>
<evidence type="ECO:0000256" key="1">
    <source>
        <dbReference type="ARBA" id="ARBA00004173"/>
    </source>
</evidence>
<evidence type="ECO:0000313" key="10">
    <source>
        <dbReference type="Proteomes" id="UP000225277"/>
    </source>
</evidence>
<dbReference type="GO" id="GO:0003735">
    <property type="term" value="F:structural constituent of ribosome"/>
    <property type="evidence" value="ECO:0007669"/>
    <property type="project" value="InterPro"/>
</dbReference>
<name>A0A2D3V5L1_9PEZI</name>
<keyword evidence="3 9" id="KW-0689">Ribosomal protein</keyword>
<evidence type="ECO:0000256" key="7">
    <source>
        <dbReference type="ARBA" id="ARBA00035421"/>
    </source>
</evidence>
<dbReference type="OrthoDB" id="5542239at2759"/>